<dbReference type="KEGG" id="qsa:O6P43_033787"/>
<dbReference type="InterPro" id="IPR000073">
    <property type="entry name" value="AB_hydrolase_1"/>
</dbReference>
<dbReference type="AlphaFoldDB" id="A0AAD7P6U1"/>
<proteinExistence type="predicted"/>
<evidence type="ECO:0000259" key="2">
    <source>
        <dbReference type="Pfam" id="PF00561"/>
    </source>
</evidence>
<dbReference type="GO" id="GO:0009696">
    <property type="term" value="P:salicylic acid metabolic process"/>
    <property type="evidence" value="ECO:0007669"/>
    <property type="project" value="TreeGrafter"/>
</dbReference>
<name>A0AAD7P6U1_QUISA</name>
<accession>A0AAD7P6U1</accession>
<dbReference type="GO" id="GO:0080030">
    <property type="term" value="F:methyl indole-3-acetate esterase activity"/>
    <property type="evidence" value="ECO:0007669"/>
    <property type="project" value="TreeGrafter"/>
</dbReference>
<dbReference type="EMBL" id="JARAOO010000014">
    <property type="protein sequence ID" value="KAJ7944383.1"/>
    <property type="molecule type" value="Genomic_DNA"/>
</dbReference>
<dbReference type="PANTHER" id="PTHR10992">
    <property type="entry name" value="METHYLESTERASE FAMILY MEMBER"/>
    <property type="match status" value="1"/>
</dbReference>
<sequence>MDQKHYVLVHGACHGAWCWHKLKPRLESAGHKVTILDLAASGINRKAIQDLHGIVDYSEPLLEFLASLPSNEKVVLVGHSLGGLNVALAMEKFPEKVALGVFLTAFMPDIEHKPSYVIDEFIKRIPIDGWLDAQFSSSGSLTTVSFGPKFLSTKLYQLCSIEDLELAKVLVRPGLLFTEDLSKAKNFTKEGIWVSSSCLYCCQRGRRHNRGISAMYDPKWWCSRGAGDQGSRIIWLCFPSHNNFAHLSLKLEINMHKYNFAMSVFDTNLQD</sequence>
<dbReference type="InterPro" id="IPR029058">
    <property type="entry name" value="AB_hydrolase_fold"/>
</dbReference>
<dbReference type="PANTHER" id="PTHR10992:SF1083">
    <property type="entry name" value="METHYLESTERASE 1"/>
    <property type="match status" value="1"/>
</dbReference>
<keyword evidence="4" id="KW-1185">Reference proteome</keyword>
<dbReference type="Gene3D" id="3.40.50.1820">
    <property type="entry name" value="alpha/beta hydrolase"/>
    <property type="match status" value="1"/>
</dbReference>
<evidence type="ECO:0000313" key="3">
    <source>
        <dbReference type="EMBL" id="KAJ7944383.1"/>
    </source>
</evidence>
<dbReference type="GO" id="GO:0009694">
    <property type="term" value="P:jasmonic acid metabolic process"/>
    <property type="evidence" value="ECO:0007669"/>
    <property type="project" value="TreeGrafter"/>
</dbReference>
<gene>
    <name evidence="3" type="ORF">O6P43_033787</name>
</gene>
<dbReference type="Proteomes" id="UP001163823">
    <property type="component" value="Chromosome 14"/>
</dbReference>
<comment type="caution">
    <text evidence="3">The sequence shown here is derived from an EMBL/GenBank/DDBJ whole genome shotgun (WGS) entry which is preliminary data.</text>
</comment>
<evidence type="ECO:0000313" key="4">
    <source>
        <dbReference type="Proteomes" id="UP001163823"/>
    </source>
</evidence>
<dbReference type="GO" id="GO:0080031">
    <property type="term" value="F:methyl salicylate esterase activity"/>
    <property type="evidence" value="ECO:0007669"/>
    <property type="project" value="TreeGrafter"/>
</dbReference>
<keyword evidence="1" id="KW-0378">Hydrolase</keyword>
<feature type="domain" description="AB hydrolase-1" evidence="2">
    <location>
        <begin position="7"/>
        <end position="111"/>
    </location>
</feature>
<reference evidence="3" key="1">
    <citation type="journal article" date="2023" name="Science">
        <title>Elucidation of the pathway for biosynthesis of saponin adjuvants from the soapbark tree.</title>
        <authorList>
            <person name="Reed J."/>
            <person name="Orme A."/>
            <person name="El-Demerdash A."/>
            <person name="Owen C."/>
            <person name="Martin L.B.B."/>
            <person name="Misra R.C."/>
            <person name="Kikuchi S."/>
            <person name="Rejzek M."/>
            <person name="Martin A.C."/>
            <person name="Harkess A."/>
            <person name="Leebens-Mack J."/>
            <person name="Louveau T."/>
            <person name="Stephenson M.J."/>
            <person name="Osbourn A."/>
        </authorList>
    </citation>
    <scope>NUCLEOTIDE SEQUENCE</scope>
    <source>
        <strain evidence="3">S10</strain>
    </source>
</reference>
<dbReference type="Pfam" id="PF00561">
    <property type="entry name" value="Abhydrolase_1"/>
    <property type="match status" value="1"/>
</dbReference>
<protein>
    <submittedName>
        <fullName evidence="3">Salicylic acid-binding protein 2</fullName>
    </submittedName>
</protein>
<evidence type="ECO:0000256" key="1">
    <source>
        <dbReference type="ARBA" id="ARBA00022801"/>
    </source>
</evidence>
<dbReference type="InterPro" id="IPR045889">
    <property type="entry name" value="MES/HNL"/>
</dbReference>
<organism evidence="3 4">
    <name type="scientific">Quillaja saponaria</name>
    <name type="common">Soap bark tree</name>
    <dbReference type="NCBI Taxonomy" id="32244"/>
    <lineage>
        <taxon>Eukaryota</taxon>
        <taxon>Viridiplantae</taxon>
        <taxon>Streptophyta</taxon>
        <taxon>Embryophyta</taxon>
        <taxon>Tracheophyta</taxon>
        <taxon>Spermatophyta</taxon>
        <taxon>Magnoliopsida</taxon>
        <taxon>eudicotyledons</taxon>
        <taxon>Gunneridae</taxon>
        <taxon>Pentapetalae</taxon>
        <taxon>rosids</taxon>
        <taxon>fabids</taxon>
        <taxon>Fabales</taxon>
        <taxon>Quillajaceae</taxon>
        <taxon>Quillaja</taxon>
    </lineage>
</organism>
<dbReference type="GO" id="GO:0080032">
    <property type="term" value="F:methyl jasmonate esterase activity"/>
    <property type="evidence" value="ECO:0007669"/>
    <property type="project" value="TreeGrafter"/>
</dbReference>
<dbReference type="SUPFAM" id="SSF53474">
    <property type="entry name" value="alpha/beta-Hydrolases"/>
    <property type="match status" value="1"/>
</dbReference>